<organism evidence="2 3">
    <name type="scientific">Gomphosphaeria aponina SAG 52.96 = DSM 107014</name>
    <dbReference type="NCBI Taxonomy" id="1521640"/>
    <lineage>
        <taxon>Bacteria</taxon>
        <taxon>Bacillati</taxon>
        <taxon>Cyanobacteriota</taxon>
        <taxon>Cyanophyceae</taxon>
        <taxon>Oscillatoriophycideae</taxon>
        <taxon>Chroococcales</taxon>
        <taxon>Gomphosphaeriaceae</taxon>
        <taxon>Gomphosphaeria</taxon>
    </lineage>
</organism>
<dbReference type="AlphaFoldDB" id="A0A941GWZ1"/>
<evidence type="ECO:0000313" key="3">
    <source>
        <dbReference type="Proteomes" id="UP000767446"/>
    </source>
</evidence>
<dbReference type="Proteomes" id="UP000767446">
    <property type="component" value="Unassembled WGS sequence"/>
</dbReference>
<name>A0A941GWZ1_9CHRO</name>
<feature type="transmembrane region" description="Helical" evidence="1">
    <location>
        <begin position="18"/>
        <end position="38"/>
    </location>
</feature>
<proteinExistence type="predicted"/>
<evidence type="ECO:0000313" key="2">
    <source>
        <dbReference type="EMBL" id="MBR8826973.1"/>
    </source>
</evidence>
<gene>
    <name evidence="2" type="ORF">DSM107014_03545</name>
</gene>
<feature type="transmembrane region" description="Helical" evidence="1">
    <location>
        <begin position="67"/>
        <end position="86"/>
    </location>
</feature>
<sequence length="387" mass="44392">MIAENYNFPRTTRKKLDLFFYAAISYPLIVLYIIPYGLIPHFRIFLPLLVAIFGLEVLLVKHKKDHWFDWLLSIGIVSTGIIRFYYTSTETGIQGLGMALLISMLLLNCRQEKRINKFFARLMYYPALVSIILQLRASYQNNYGTGEERLVLGVSDTEANLSSLFILIFFFFCLKNNFKIGSIFCLLCSLLFVSRGYALALLVFFLTWVWEKKLFKYLSKINFATLFIGVNIFLIILSIFWVNNINPTLVEGQVTGVERLATINDNSNYVRFALNQDIINLFMNDLELAAWGFPGDYAEAITKTIGKPPHNSLLSFVATNGVLLSILYFWIFIKIVTRFYTQQNLKYILSYLAFALVLYGAFNPVTGVGFVAMLSLAESKNKLKFKL</sequence>
<feature type="transmembrane region" description="Helical" evidence="1">
    <location>
        <begin position="44"/>
        <end position="60"/>
    </location>
</feature>
<evidence type="ECO:0000256" key="1">
    <source>
        <dbReference type="SAM" id="Phobius"/>
    </source>
</evidence>
<feature type="transmembrane region" description="Helical" evidence="1">
    <location>
        <begin position="159"/>
        <end position="176"/>
    </location>
</feature>
<keyword evidence="1" id="KW-0812">Transmembrane</keyword>
<keyword evidence="1" id="KW-0472">Membrane</keyword>
<feature type="transmembrane region" description="Helical" evidence="1">
    <location>
        <begin position="183"/>
        <end position="209"/>
    </location>
</feature>
<feature type="transmembrane region" description="Helical" evidence="1">
    <location>
        <begin position="348"/>
        <end position="377"/>
    </location>
</feature>
<accession>A0A941GWZ1</accession>
<feature type="transmembrane region" description="Helical" evidence="1">
    <location>
        <begin position="92"/>
        <end position="110"/>
    </location>
</feature>
<protein>
    <submittedName>
        <fullName evidence="2">Uncharacterized protein</fullName>
    </submittedName>
</protein>
<dbReference type="EMBL" id="JADQBC010000016">
    <property type="protein sequence ID" value="MBR8826973.1"/>
    <property type="molecule type" value="Genomic_DNA"/>
</dbReference>
<keyword evidence="1" id="KW-1133">Transmembrane helix</keyword>
<feature type="transmembrane region" description="Helical" evidence="1">
    <location>
        <begin position="122"/>
        <end position="139"/>
    </location>
</feature>
<feature type="transmembrane region" description="Helical" evidence="1">
    <location>
        <begin position="313"/>
        <end position="336"/>
    </location>
</feature>
<feature type="transmembrane region" description="Helical" evidence="1">
    <location>
        <begin position="221"/>
        <end position="242"/>
    </location>
</feature>
<comment type="caution">
    <text evidence="2">The sequence shown here is derived from an EMBL/GenBank/DDBJ whole genome shotgun (WGS) entry which is preliminary data.</text>
</comment>
<reference evidence="2" key="1">
    <citation type="submission" date="2021-02" db="EMBL/GenBank/DDBJ databases">
        <title>Metagenome analyses of Stigonema ocellatum DSM 106950, Chlorogloea purpurea SAG 13.99 and Gomphosphaeria aponina DSM 107014.</title>
        <authorList>
            <person name="Marter P."/>
            <person name="Huang S."/>
        </authorList>
    </citation>
    <scope>NUCLEOTIDE SEQUENCE</scope>
    <source>
        <strain evidence="2">JP213</strain>
    </source>
</reference>